<gene>
    <name evidence="1" type="ORF">ACFFLM_22565</name>
</gene>
<organism evidence="1 2">
    <name type="scientific">Deinococcus oregonensis</name>
    <dbReference type="NCBI Taxonomy" id="1805970"/>
    <lineage>
        <taxon>Bacteria</taxon>
        <taxon>Thermotogati</taxon>
        <taxon>Deinococcota</taxon>
        <taxon>Deinococci</taxon>
        <taxon>Deinococcales</taxon>
        <taxon>Deinococcaceae</taxon>
        <taxon>Deinococcus</taxon>
    </lineage>
</organism>
<accession>A0ABV6B4R2</accession>
<proteinExistence type="predicted"/>
<dbReference type="EMBL" id="JBHLYR010000063">
    <property type="protein sequence ID" value="MFB9994744.1"/>
    <property type="molecule type" value="Genomic_DNA"/>
</dbReference>
<name>A0ABV6B4R2_9DEIO</name>
<comment type="caution">
    <text evidence="1">The sequence shown here is derived from an EMBL/GenBank/DDBJ whole genome shotgun (WGS) entry which is preliminary data.</text>
</comment>
<keyword evidence="2" id="KW-1185">Reference proteome</keyword>
<protein>
    <submittedName>
        <fullName evidence="1">Uncharacterized protein</fullName>
    </submittedName>
</protein>
<dbReference type="RefSeq" id="WP_380015976.1">
    <property type="nucleotide sequence ID" value="NZ_JBHLYR010000063.1"/>
</dbReference>
<sequence>MVEEVEGLMRQVVGSSQVPRLQRSDHHARRPEYTKLTVNAQAGVYVLVGTSGGQVDLGVQALQNGQLELPCDCSSLPVELTGNLNTLLQWTQQKKTGLMIYAMKLGDLRQLHLTPVPAAQVKLINQK</sequence>
<reference evidence="1 2" key="1">
    <citation type="submission" date="2024-09" db="EMBL/GenBank/DDBJ databases">
        <authorList>
            <person name="Sun Q."/>
            <person name="Mori K."/>
        </authorList>
    </citation>
    <scope>NUCLEOTIDE SEQUENCE [LARGE SCALE GENOMIC DNA]</scope>
    <source>
        <strain evidence="1 2">JCM 13503</strain>
    </source>
</reference>
<dbReference type="Proteomes" id="UP001589733">
    <property type="component" value="Unassembled WGS sequence"/>
</dbReference>
<evidence type="ECO:0000313" key="1">
    <source>
        <dbReference type="EMBL" id="MFB9994744.1"/>
    </source>
</evidence>
<evidence type="ECO:0000313" key="2">
    <source>
        <dbReference type="Proteomes" id="UP001589733"/>
    </source>
</evidence>